<gene>
    <name evidence="1" type="ORF">E3O06_05135</name>
</gene>
<sequence length="107" mass="11213">MLAHDLRFAVDPTGPADAVAREGILSEALGNCNTTVGADTLEESYLGALISDDLQSALVAERSGRPGGSATGQFPCACTAHHPRSQGFQKAATACFIMNSFRRTTLE</sequence>
<organism evidence="1 2">
    <name type="scientific">Cryobacterium glaciale</name>
    <dbReference type="NCBI Taxonomy" id="1259145"/>
    <lineage>
        <taxon>Bacteria</taxon>
        <taxon>Bacillati</taxon>
        <taxon>Actinomycetota</taxon>
        <taxon>Actinomycetes</taxon>
        <taxon>Micrococcales</taxon>
        <taxon>Microbacteriaceae</taxon>
        <taxon>Cryobacterium</taxon>
    </lineage>
</organism>
<keyword evidence="2" id="KW-1185">Reference proteome</keyword>
<accession>A0A4R8UZD6</accession>
<reference evidence="1 2" key="1">
    <citation type="submission" date="2019-03" db="EMBL/GenBank/DDBJ databases">
        <title>Genomics of glacier-inhabiting Cryobacterium strains.</title>
        <authorList>
            <person name="Liu Q."/>
            <person name="Xin Y.-H."/>
        </authorList>
    </citation>
    <scope>NUCLEOTIDE SEQUENCE [LARGE SCALE GENOMIC DNA]</scope>
    <source>
        <strain evidence="1 2">HLT2-23</strain>
    </source>
</reference>
<proteinExistence type="predicted"/>
<dbReference type="EMBL" id="SOEY01000008">
    <property type="protein sequence ID" value="TFB75220.1"/>
    <property type="molecule type" value="Genomic_DNA"/>
</dbReference>
<dbReference type="RefSeq" id="WP_134501919.1">
    <property type="nucleotide sequence ID" value="NZ_SOEY01000008.1"/>
</dbReference>
<dbReference type="AlphaFoldDB" id="A0A4R8UZD6"/>
<dbReference type="Proteomes" id="UP000298173">
    <property type="component" value="Unassembled WGS sequence"/>
</dbReference>
<protein>
    <submittedName>
        <fullName evidence="1">Uncharacterized protein</fullName>
    </submittedName>
</protein>
<comment type="caution">
    <text evidence="1">The sequence shown here is derived from an EMBL/GenBank/DDBJ whole genome shotgun (WGS) entry which is preliminary data.</text>
</comment>
<evidence type="ECO:0000313" key="2">
    <source>
        <dbReference type="Proteomes" id="UP000298173"/>
    </source>
</evidence>
<name>A0A4R8UZD6_9MICO</name>
<evidence type="ECO:0000313" key="1">
    <source>
        <dbReference type="EMBL" id="TFB75220.1"/>
    </source>
</evidence>